<dbReference type="Pfam" id="PF00126">
    <property type="entry name" value="HTH_1"/>
    <property type="match status" value="1"/>
</dbReference>
<sequence>MHGRHAPMHEQFDWDDLRYFLAAAQRGGFGAAARALKTQQSTVSRRVANLEELLGGALFDRTASGLKLTRLGEDVRREAEQMANALTRVGDAATKTEHEIDGLVRIALTETLADVFVIPHVLPGLMKQFPKLKLDLVIGNTSADLGRREAEIALRFFLTPSGDLVTRRIARMTTEVLARPSLAKKLKKLPLSQWPFVTMWLPGADIQEEGWREKHAPHDARLSTNSFHAQVEAVRFGLGVAVLPTHLAKELELAVVPRPAGVPAPPPLDLYLVTPRTLRRVPRVAAVYVALEAAFTALA</sequence>
<comment type="similarity">
    <text evidence="1">Belongs to the LysR transcriptional regulatory family.</text>
</comment>
<dbReference type="SUPFAM" id="SSF46785">
    <property type="entry name" value="Winged helix' DNA-binding domain"/>
    <property type="match status" value="1"/>
</dbReference>
<dbReference type="InterPro" id="IPR005119">
    <property type="entry name" value="LysR_subst-bd"/>
</dbReference>
<dbReference type="PROSITE" id="PS50931">
    <property type="entry name" value="HTH_LYSR"/>
    <property type="match status" value="1"/>
</dbReference>
<evidence type="ECO:0000313" key="7">
    <source>
        <dbReference type="Proteomes" id="UP000249061"/>
    </source>
</evidence>
<name>A0A2W5VTB3_9BACT</name>
<gene>
    <name evidence="6" type="ORF">DI536_02635</name>
</gene>
<evidence type="ECO:0000256" key="1">
    <source>
        <dbReference type="ARBA" id="ARBA00009437"/>
    </source>
</evidence>
<dbReference type="GO" id="GO:0003700">
    <property type="term" value="F:DNA-binding transcription factor activity"/>
    <property type="evidence" value="ECO:0007669"/>
    <property type="project" value="InterPro"/>
</dbReference>
<dbReference type="FunFam" id="1.10.10.10:FF:000001">
    <property type="entry name" value="LysR family transcriptional regulator"/>
    <property type="match status" value="1"/>
</dbReference>
<dbReference type="GO" id="GO:0006351">
    <property type="term" value="P:DNA-templated transcription"/>
    <property type="evidence" value="ECO:0007669"/>
    <property type="project" value="TreeGrafter"/>
</dbReference>
<dbReference type="Pfam" id="PF03466">
    <property type="entry name" value="LysR_substrate"/>
    <property type="match status" value="1"/>
</dbReference>
<dbReference type="GO" id="GO:0043565">
    <property type="term" value="F:sequence-specific DNA binding"/>
    <property type="evidence" value="ECO:0007669"/>
    <property type="project" value="TreeGrafter"/>
</dbReference>
<evidence type="ECO:0000256" key="3">
    <source>
        <dbReference type="ARBA" id="ARBA00023125"/>
    </source>
</evidence>
<dbReference type="Gene3D" id="1.10.10.10">
    <property type="entry name" value="Winged helix-like DNA-binding domain superfamily/Winged helix DNA-binding domain"/>
    <property type="match status" value="1"/>
</dbReference>
<keyword evidence="3" id="KW-0238">DNA-binding</keyword>
<dbReference type="Proteomes" id="UP000249061">
    <property type="component" value="Unassembled WGS sequence"/>
</dbReference>
<dbReference type="PANTHER" id="PTHR30537:SF3">
    <property type="entry name" value="TRANSCRIPTIONAL REGULATORY PROTEIN"/>
    <property type="match status" value="1"/>
</dbReference>
<keyword evidence="4" id="KW-0804">Transcription</keyword>
<evidence type="ECO:0000256" key="2">
    <source>
        <dbReference type="ARBA" id="ARBA00023015"/>
    </source>
</evidence>
<dbReference type="EMBL" id="QFQP01000001">
    <property type="protein sequence ID" value="PZR18794.1"/>
    <property type="molecule type" value="Genomic_DNA"/>
</dbReference>
<dbReference type="Gene3D" id="3.40.190.290">
    <property type="match status" value="1"/>
</dbReference>
<proteinExistence type="inferred from homology"/>
<protein>
    <submittedName>
        <fullName evidence="6">LysR family transcriptional regulator</fullName>
    </submittedName>
</protein>
<reference evidence="6 7" key="1">
    <citation type="submission" date="2017-08" db="EMBL/GenBank/DDBJ databases">
        <title>Infants hospitalized years apart are colonized by the same room-sourced microbial strains.</title>
        <authorList>
            <person name="Brooks B."/>
            <person name="Olm M.R."/>
            <person name="Firek B.A."/>
            <person name="Baker R."/>
            <person name="Thomas B.C."/>
            <person name="Morowitz M.J."/>
            <person name="Banfield J.F."/>
        </authorList>
    </citation>
    <scope>NUCLEOTIDE SEQUENCE [LARGE SCALE GENOMIC DNA]</scope>
    <source>
        <strain evidence="6">S2_003_000_R2_14</strain>
    </source>
</reference>
<keyword evidence="2" id="KW-0805">Transcription regulation</keyword>
<dbReference type="SUPFAM" id="SSF53850">
    <property type="entry name" value="Periplasmic binding protein-like II"/>
    <property type="match status" value="1"/>
</dbReference>
<dbReference type="PRINTS" id="PR00039">
    <property type="entry name" value="HTHLYSR"/>
</dbReference>
<evidence type="ECO:0000313" key="6">
    <source>
        <dbReference type="EMBL" id="PZR18794.1"/>
    </source>
</evidence>
<accession>A0A2W5VTB3</accession>
<comment type="caution">
    <text evidence="6">The sequence shown here is derived from an EMBL/GenBank/DDBJ whole genome shotgun (WGS) entry which is preliminary data.</text>
</comment>
<organism evidence="6 7">
    <name type="scientific">Archangium gephyra</name>
    <dbReference type="NCBI Taxonomy" id="48"/>
    <lineage>
        <taxon>Bacteria</taxon>
        <taxon>Pseudomonadati</taxon>
        <taxon>Myxococcota</taxon>
        <taxon>Myxococcia</taxon>
        <taxon>Myxococcales</taxon>
        <taxon>Cystobacterineae</taxon>
        <taxon>Archangiaceae</taxon>
        <taxon>Archangium</taxon>
    </lineage>
</organism>
<dbReference type="InterPro" id="IPR058163">
    <property type="entry name" value="LysR-type_TF_proteobact-type"/>
</dbReference>
<dbReference type="InterPro" id="IPR036390">
    <property type="entry name" value="WH_DNA-bd_sf"/>
</dbReference>
<dbReference type="PANTHER" id="PTHR30537">
    <property type="entry name" value="HTH-TYPE TRANSCRIPTIONAL REGULATOR"/>
    <property type="match status" value="1"/>
</dbReference>
<dbReference type="InterPro" id="IPR036388">
    <property type="entry name" value="WH-like_DNA-bd_sf"/>
</dbReference>
<evidence type="ECO:0000256" key="4">
    <source>
        <dbReference type="ARBA" id="ARBA00023163"/>
    </source>
</evidence>
<dbReference type="AlphaFoldDB" id="A0A2W5VTB3"/>
<dbReference type="InterPro" id="IPR000847">
    <property type="entry name" value="LysR_HTH_N"/>
</dbReference>
<feature type="domain" description="HTH lysR-type" evidence="5">
    <location>
        <begin position="12"/>
        <end position="69"/>
    </location>
</feature>
<evidence type="ECO:0000259" key="5">
    <source>
        <dbReference type="PROSITE" id="PS50931"/>
    </source>
</evidence>